<feature type="region of interest" description="Disordered" evidence="1">
    <location>
        <begin position="102"/>
        <end position="180"/>
    </location>
</feature>
<name>A0A016V0Q4_9BILA</name>
<dbReference type="Proteomes" id="UP000024635">
    <property type="component" value="Unassembled WGS sequence"/>
</dbReference>
<feature type="compositionally biased region" description="Polar residues" evidence="1">
    <location>
        <begin position="168"/>
        <end position="180"/>
    </location>
</feature>
<protein>
    <submittedName>
        <fullName evidence="2">Uncharacterized protein</fullName>
    </submittedName>
</protein>
<gene>
    <name evidence="2" type="primary">Acey_s0020.g180</name>
    <name evidence="2" type="ORF">Y032_0020g180</name>
</gene>
<dbReference type="OrthoDB" id="5871103at2759"/>
<dbReference type="EMBL" id="JARK01001356">
    <property type="protein sequence ID" value="EYC21010.1"/>
    <property type="molecule type" value="Genomic_DNA"/>
</dbReference>
<keyword evidence="3" id="KW-1185">Reference proteome</keyword>
<evidence type="ECO:0000313" key="3">
    <source>
        <dbReference type="Proteomes" id="UP000024635"/>
    </source>
</evidence>
<accession>A0A016V0Q4</accession>
<proteinExistence type="predicted"/>
<evidence type="ECO:0000256" key="1">
    <source>
        <dbReference type="SAM" id="MobiDB-lite"/>
    </source>
</evidence>
<feature type="compositionally biased region" description="Low complexity" evidence="1">
    <location>
        <begin position="122"/>
        <end position="143"/>
    </location>
</feature>
<dbReference type="AlphaFoldDB" id="A0A016V0Q4"/>
<comment type="caution">
    <text evidence="2">The sequence shown here is derived from an EMBL/GenBank/DDBJ whole genome shotgun (WGS) entry which is preliminary data.</text>
</comment>
<reference evidence="3" key="1">
    <citation type="journal article" date="2015" name="Nat. Genet.">
        <title>The genome and transcriptome of the zoonotic hookworm Ancylostoma ceylanicum identify infection-specific gene families.</title>
        <authorList>
            <person name="Schwarz E.M."/>
            <person name="Hu Y."/>
            <person name="Antoshechkin I."/>
            <person name="Miller M.M."/>
            <person name="Sternberg P.W."/>
            <person name="Aroian R.V."/>
        </authorList>
    </citation>
    <scope>NUCLEOTIDE SEQUENCE</scope>
    <source>
        <strain evidence="3">HY135</strain>
    </source>
</reference>
<feature type="compositionally biased region" description="Polar residues" evidence="1">
    <location>
        <begin position="102"/>
        <end position="121"/>
    </location>
</feature>
<sequence>MWNNTPELPQPSSCVTIQLEVALLSPAGMWQSPLSAAIAASQGQTSNNLLQQISMLQNLHHQQQPSFNYLQVAAASPHTNHPNVKQELSDLRIAPRCTTLSTSNGCSSQAHTSSPFTSTSNPAAAVSTSNVPSTTTTTSSPASKRPCFSPLEDSNSREVVQAKRSSPRNENSSRTTQSQSSGLNCCYELARQDDSVYIIGFHLVLMSIAN</sequence>
<organism evidence="2 3">
    <name type="scientific">Ancylostoma ceylanicum</name>
    <dbReference type="NCBI Taxonomy" id="53326"/>
    <lineage>
        <taxon>Eukaryota</taxon>
        <taxon>Metazoa</taxon>
        <taxon>Ecdysozoa</taxon>
        <taxon>Nematoda</taxon>
        <taxon>Chromadorea</taxon>
        <taxon>Rhabditida</taxon>
        <taxon>Rhabditina</taxon>
        <taxon>Rhabditomorpha</taxon>
        <taxon>Strongyloidea</taxon>
        <taxon>Ancylostomatidae</taxon>
        <taxon>Ancylostomatinae</taxon>
        <taxon>Ancylostoma</taxon>
    </lineage>
</organism>
<evidence type="ECO:0000313" key="2">
    <source>
        <dbReference type="EMBL" id="EYC21010.1"/>
    </source>
</evidence>